<comment type="cofactor">
    <cofactor evidence="1 14">
        <name>FAD</name>
        <dbReference type="ChEBI" id="CHEBI:57692"/>
    </cofactor>
</comment>
<comment type="catalytic activity">
    <reaction evidence="13">
        <text>butanoyl-CoA + oxidized [electron-transfer flavoprotein] + H(+) = (2E)-butenoyl-CoA + reduced [electron-transfer flavoprotein]</text>
        <dbReference type="Rhea" id="RHEA:24004"/>
        <dbReference type="Rhea" id="RHEA-COMP:10685"/>
        <dbReference type="Rhea" id="RHEA-COMP:10686"/>
        <dbReference type="ChEBI" id="CHEBI:15378"/>
        <dbReference type="ChEBI" id="CHEBI:57332"/>
        <dbReference type="ChEBI" id="CHEBI:57371"/>
        <dbReference type="ChEBI" id="CHEBI:57692"/>
        <dbReference type="ChEBI" id="CHEBI:58307"/>
        <dbReference type="EC" id="1.3.8.1"/>
    </reaction>
    <physiologicalReaction direction="left-to-right" evidence="13">
        <dbReference type="Rhea" id="RHEA:24005"/>
    </physiologicalReaction>
</comment>
<dbReference type="PROSITE" id="PS00072">
    <property type="entry name" value="ACYL_COA_DH_1"/>
    <property type="match status" value="1"/>
</dbReference>
<proteinExistence type="inferred from homology"/>
<accession>A0A9P0AFU8</accession>
<dbReference type="SUPFAM" id="SSF47203">
    <property type="entry name" value="Acyl-CoA dehydrogenase C-terminal domain-like"/>
    <property type="match status" value="1"/>
</dbReference>
<dbReference type="Proteomes" id="UP001152759">
    <property type="component" value="Chromosome 5"/>
</dbReference>
<evidence type="ECO:0000313" key="18">
    <source>
        <dbReference type="EMBL" id="CAH0389840.1"/>
    </source>
</evidence>
<dbReference type="InterPro" id="IPR036250">
    <property type="entry name" value="AcylCo_DH-like_C"/>
</dbReference>
<evidence type="ECO:0000256" key="3">
    <source>
        <dbReference type="ARBA" id="ARBA00009347"/>
    </source>
</evidence>
<dbReference type="FunFam" id="1.20.140.10:FF:000004">
    <property type="entry name" value="Acyl-CoA dehydrogenase FadE25"/>
    <property type="match status" value="1"/>
</dbReference>
<dbReference type="SUPFAM" id="SSF56645">
    <property type="entry name" value="Acyl-CoA dehydrogenase NM domain-like"/>
    <property type="match status" value="1"/>
</dbReference>
<dbReference type="Gene3D" id="1.20.140.10">
    <property type="entry name" value="Butyryl-CoA Dehydrogenase, subunit A, domain 3"/>
    <property type="match status" value="1"/>
</dbReference>
<dbReference type="InterPro" id="IPR037069">
    <property type="entry name" value="AcylCoA_DH/ox_N_sf"/>
</dbReference>
<gene>
    <name evidence="18" type="ORF">BEMITA_LOCUS8624</name>
</gene>
<comment type="pathway">
    <text evidence="2">Lipid metabolism; mitochondrial fatty acid beta-oxidation.</text>
</comment>
<dbReference type="CDD" id="cd01158">
    <property type="entry name" value="SCAD_SBCAD"/>
    <property type="match status" value="1"/>
</dbReference>
<evidence type="ECO:0000259" key="17">
    <source>
        <dbReference type="Pfam" id="PF02771"/>
    </source>
</evidence>
<dbReference type="FunFam" id="2.40.110.10:FF:000001">
    <property type="entry name" value="Acyl-CoA dehydrogenase, mitochondrial"/>
    <property type="match status" value="1"/>
</dbReference>
<comment type="similarity">
    <text evidence="3 14">Belongs to the acyl-CoA dehydrogenase family.</text>
</comment>
<feature type="domain" description="Acyl-CoA oxidase/dehydrogenase middle" evidence="16">
    <location>
        <begin position="148"/>
        <end position="243"/>
    </location>
</feature>
<dbReference type="AlphaFoldDB" id="A0A9P0AFU8"/>
<dbReference type="PANTHER" id="PTHR43884:SF26">
    <property type="entry name" value="MEDIUM-CHAIN SPECIFIC ACYL-COA DEHYDROGENASE, MITOCHONDRIAL-LIKE PROTEIN-RELATED"/>
    <property type="match status" value="1"/>
</dbReference>
<dbReference type="EMBL" id="OU963866">
    <property type="protein sequence ID" value="CAH0389840.1"/>
    <property type="molecule type" value="Genomic_DNA"/>
</dbReference>
<evidence type="ECO:0000256" key="9">
    <source>
        <dbReference type="ARBA" id="ARBA00044204"/>
    </source>
</evidence>
<dbReference type="PROSITE" id="PS00073">
    <property type="entry name" value="ACYL_COA_DH_2"/>
    <property type="match status" value="1"/>
</dbReference>
<dbReference type="GO" id="GO:0046359">
    <property type="term" value="P:butyrate catabolic process"/>
    <property type="evidence" value="ECO:0007669"/>
    <property type="project" value="TreeGrafter"/>
</dbReference>
<sequence>MSVINSKLNLLLNNCSALKGVCSRHMALGVLPEVHQMLKKTCREFAETELKPIAAKLDKNHEYPAEQIKKMGELGLMGVNVNEEYGGSGLDSLALSIAVEEISRGCGGTGVIMSVHNTLYANFLDKYGSKEQKEKYLPKYVDGTHVGCFAISEPGSGSDAASMLASYKKEKDCWILNGTKAWVTSGIEGKAVVVFANGDRSKGHLGISAFIIPIPTEGLSHGKKEDKLGIRASSTCNIIMEDVRIPLENLVGKEGEGFKMALATLDSARIGISSQALGIAQAALDCAIDYADKRIAFNKPILKLQAVQLRLAEMTTRLEAARLMTWKAAAMRDAGLRFTKYSSMAKYTSSEAATFVTHNAIQILGGMGYVTDMPAERHYRDARITEIYAGVTDVQKLVIAGLLAKEYGLEVR</sequence>
<dbReference type="Gene3D" id="1.10.540.10">
    <property type="entry name" value="Acyl-CoA dehydrogenase/oxidase, N-terminal domain"/>
    <property type="match status" value="1"/>
</dbReference>
<evidence type="ECO:0000256" key="13">
    <source>
        <dbReference type="ARBA" id="ARBA00050758"/>
    </source>
</evidence>
<evidence type="ECO:0000256" key="14">
    <source>
        <dbReference type="RuleBase" id="RU362125"/>
    </source>
</evidence>
<evidence type="ECO:0000256" key="6">
    <source>
        <dbReference type="ARBA" id="ARBA00022827"/>
    </source>
</evidence>
<evidence type="ECO:0000313" key="19">
    <source>
        <dbReference type="Proteomes" id="UP001152759"/>
    </source>
</evidence>
<evidence type="ECO:0000256" key="10">
    <source>
        <dbReference type="ARBA" id="ARBA00045387"/>
    </source>
</evidence>
<dbReference type="InterPro" id="IPR046373">
    <property type="entry name" value="Acyl-CoA_Oxase/DH_mid-dom_sf"/>
</dbReference>
<dbReference type="GO" id="GO:0016937">
    <property type="term" value="F:short-chain fatty acyl-CoA dehydrogenase activity"/>
    <property type="evidence" value="ECO:0007669"/>
    <property type="project" value="UniProtKB-EC"/>
</dbReference>
<dbReference type="InterPro" id="IPR006089">
    <property type="entry name" value="Acyl-CoA_DH_CS"/>
</dbReference>
<evidence type="ECO:0000256" key="1">
    <source>
        <dbReference type="ARBA" id="ARBA00001974"/>
    </source>
</evidence>
<evidence type="ECO:0000256" key="4">
    <source>
        <dbReference type="ARBA" id="ARBA00012046"/>
    </source>
</evidence>
<dbReference type="Pfam" id="PF02771">
    <property type="entry name" value="Acyl-CoA_dh_N"/>
    <property type="match status" value="1"/>
</dbReference>
<name>A0A9P0AFU8_BEMTA</name>
<keyword evidence="19" id="KW-1185">Reference proteome</keyword>
<comment type="catalytic activity">
    <reaction evidence="12">
        <text>hexanoyl-CoA + oxidized [electron-transfer flavoprotein] + H(+) = (2E)-hexenoyl-CoA + reduced [electron-transfer flavoprotein]</text>
        <dbReference type="Rhea" id="RHEA:43464"/>
        <dbReference type="Rhea" id="RHEA-COMP:10685"/>
        <dbReference type="Rhea" id="RHEA-COMP:10686"/>
        <dbReference type="ChEBI" id="CHEBI:15378"/>
        <dbReference type="ChEBI" id="CHEBI:57692"/>
        <dbReference type="ChEBI" id="CHEBI:58307"/>
        <dbReference type="ChEBI" id="CHEBI:62077"/>
        <dbReference type="ChEBI" id="CHEBI:62620"/>
    </reaction>
    <physiologicalReaction direction="left-to-right" evidence="12">
        <dbReference type="Rhea" id="RHEA:43465"/>
    </physiologicalReaction>
</comment>
<dbReference type="InterPro" id="IPR009075">
    <property type="entry name" value="AcylCo_DH/oxidase_C"/>
</dbReference>
<dbReference type="InterPro" id="IPR006091">
    <property type="entry name" value="Acyl-CoA_Oxase/DH_mid-dom"/>
</dbReference>
<reference evidence="18" key="1">
    <citation type="submission" date="2021-12" db="EMBL/GenBank/DDBJ databases">
        <authorList>
            <person name="King R."/>
        </authorList>
    </citation>
    <scope>NUCLEOTIDE SEQUENCE</scope>
</reference>
<evidence type="ECO:0000259" key="15">
    <source>
        <dbReference type="Pfam" id="PF00441"/>
    </source>
</evidence>
<keyword evidence="6 14" id="KW-0274">FAD</keyword>
<evidence type="ECO:0000256" key="12">
    <source>
        <dbReference type="ARBA" id="ARBA00049192"/>
    </source>
</evidence>
<dbReference type="GO" id="GO:0005739">
    <property type="term" value="C:mitochondrion"/>
    <property type="evidence" value="ECO:0007669"/>
    <property type="project" value="TreeGrafter"/>
</dbReference>
<dbReference type="Pfam" id="PF02770">
    <property type="entry name" value="Acyl-CoA_dh_M"/>
    <property type="match status" value="1"/>
</dbReference>
<dbReference type="Pfam" id="PF00441">
    <property type="entry name" value="Acyl-CoA_dh_1"/>
    <property type="match status" value="1"/>
</dbReference>
<dbReference type="InterPro" id="IPR009100">
    <property type="entry name" value="AcylCoA_DH/oxidase_NM_dom_sf"/>
</dbReference>
<dbReference type="KEGG" id="btab:109034920"/>
<dbReference type="PIRSF" id="PIRSF016578">
    <property type="entry name" value="HsaA"/>
    <property type="match status" value="1"/>
</dbReference>
<dbReference type="GO" id="GO:0033539">
    <property type="term" value="P:fatty acid beta-oxidation using acyl-CoA dehydrogenase"/>
    <property type="evidence" value="ECO:0007669"/>
    <property type="project" value="TreeGrafter"/>
</dbReference>
<feature type="domain" description="Acyl-CoA dehydrogenase/oxidase N-terminal" evidence="17">
    <location>
        <begin position="33"/>
        <end position="143"/>
    </location>
</feature>
<evidence type="ECO:0000256" key="8">
    <source>
        <dbReference type="ARBA" id="ARBA00031895"/>
    </source>
</evidence>
<evidence type="ECO:0000256" key="5">
    <source>
        <dbReference type="ARBA" id="ARBA00022630"/>
    </source>
</evidence>
<feature type="domain" description="Acyl-CoA dehydrogenase/oxidase C-terminal" evidence="15">
    <location>
        <begin position="255"/>
        <end position="400"/>
    </location>
</feature>
<dbReference type="PANTHER" id="PTHR43884">
    <property type="entry name" value="ACYL-COA DEHYDROGENASE"/>
    <property type="match status" value="1"/>
</dbReference>
<evidence type="ECO:0000256" key="7">
    <source>
        <dbReference type="ARBA" id="ARBA00023002"/>
    </source>
</evidence>
<dbReference type="InterPro" id="IPR013786">
    <property type="entry name" value="AcylCoA_DH/ox_N"/>
</dbReference>
<dbReference type="OrthoDB" id="10254877at2759"/>
<evidence type="ECO:0000259" key="16">
    <source>
        <dbReference type="Pfam" id="PF02770"/>
    </source>
</evidence>
<protein>
    <recommendedName>
        <fullName evidence="9">Short-chain specific acyl-CoA dehydrogenase, mitochondrial</fullName>
        <ecNumber evidence="4">1.3.8.1</ecNumber>
    </recommendedName>
    <alternativeName>
        <fullName evidence="8">Butyryl-CoA dehydrogenase</fullName>
    </alternativeName>
</protein>
<evidence type="ECO:0000256" key="2">
    <source>
        <dbReference type="ARBA" id="ARBA00005198"/>
    </source>
</evidence>
<keyword evidence="5 14" id="KW-0285">Flavoprotein</keyword>
<dbReference type="GO" id="GO:0050660">
    <property type="term" value="F:flavin adenine dinucleotide binding"/>
    <property type="evidence" value="ECO:0007669"/>
    <property type="project" value="InterPro"/>
</dbReference>
<evidence type="ECO:0000256" key="11">
    <source>
        <dbReference type="ARBA" id="ARBA00048499"/>
    </source>
</evidence>
<comment type="catalytic activity">
    <reaction evidence="11">
        <text>pentanoyl-CoA + oxidized [electron-transfer flavoprotein] + H(+) = (2E)-pentenoyl-CoA + reduced [electron-transfer flavoprotein]</text>
        <dbReference type="Rhea" id="RHEA:43456"/>
        <dbReference type="Rhea" id="RHEA-COMP:10685"/>
        <dbReference type="Rhea" id="RHEA-COMP:10686"/>
        <dbReference type="ChEBI" id="CHEBI:15378"/>
        <dbReference type="ChEBI" id="CHEBI:57389"/>
        <dbReference type="ChEBI" id="CHEBI:57692"/>
        <dbReference type="ChEBI" id="CHEBI:58307"/>
        <dbReference type="ChEBI" id="CHEBI:86160"/>
    </reaction>
    <physiologicalReaction direction="left-to-right" evidence="11">
        <dbReference type="Rhea" id="RHEA:43457"/>
    </physiologicalReaction>
</comment>
<comment type="function">
    <text evidence="10">Short-chain specific acyl-CoA dehydrogenase is one of the acyl-CoA dehydrogenases that catalyze the first step of mitochondrial fatty acid beta-oxidation, an aerobic process breaking down fatty acids into acetyl-CoA and allowing the production of energy from fats. The first step of fatty acid beta-oxidation consists in the removal of one hydrogen from C-2 and C-3 of the straight-chain fatty acyl-CoA thioester, resulting in the formation of trans-2-enoyl-CoA. Among the different mitochondrial acyl-CoA dehydrogenases, short-chain specific acyl-CoA dehydrogenase acts specifically on acyl-CoAs with saturated 4 to 6 carbons long primary chains.</text>
</comment>
<dbReference type="FunFam" id="1.10.540.10:FF:000002">
    <property type="entry name" value="Acyl-CoA dehydrogenase FadE19"/>
    <property type="match status" value="1"/>
</dbReference>
<dbReference type="EC" id="1.3.8.1" evidence="4"/>
<organism evidence="18 19">
    <name type="scientific">Bemisia tabaci</name>
    <name type="common">Sweetpotato whitefly</name>
    <name type="synonym">Aleurodes tabaci</name>
    <dbReference type="NCBI Taxonomy" id="7038"/>
    <lineage>
        <taxon>Eukaryota</taxon>
        <taxon>Metazoa</taxon>
        <taxon>Ecdysozoa</taxon>
        <taxon>Arthropoda</taxon>
        <taxon>Hexapoda</taxon>
        <taxon>Insecta</taxon>
        <taxon>Pterygota</taxon>
        <taxon>Neoptera</taxon>
        <taxon>Paraneoptera</taxon>
        <taxon>Hemiptera</taxon>
        <taxon>Sternorrhyncha</taxon>
        <taxon>Aleyrodoidea</taxon>
        <taxon>Aleyrodidae</taxon>
        <taxon>Aleyrodinae</taxon>
        <taxon>Bemisia</taxon>
    </lineage>
</organism>
<keyword evidence="7 14" id="KW-0560">Oxidoreductase</keyword>
<dbReference type="Gene3D" id="2.40.110.10">
    <property type="entry name" value="Butyryl-CoA Dehydrogenase, subunit A, domain 2"/>
    <property type="match status" value="1"/>
</dbReference>